<dbReference type="PROSITE" id="PS01045">
    <property type="entry name" value="SQUALEN_PHYTOEN_SYN_2"/>
    <property type="match status" value="1"/>
</dbReference>
<comment type="function">
    <text evidence="8">Catalyzes the condensation of 2 farnesyl pyrophosphate (FPP) moieties to form squalene. Proceeds in two distinct steps. In the first half-reaction, two molecules of FPP react to form the stable presqualene diphosphate intermediate (PSQPP), with concomitant release of a proton and a molecule of inorganic diphosphate. In the second half-reaction, PSQPP undergoes heterolysis, isomerization, and reduction with NADPH or NADH to form squalene. It is the first committed enzyme of the sterol biosynthesis pathway.</text>
</comment>
<evidence type="ECO:0000313" key="13">
    <source>
        <dbReference type="Proteomes" id="UP001152759"/>
    </source>
</evidence>
<dbReference type="CDD" id="cd00683">
    <property type="entry name" value="Trans_IPPS_HH"/>
    <property type="match status" value="1"/>
</dbReference>
<dbReference type="Pfam" id="PF00494">
    <property type="entry name" value="SQS_PSY"/>
    <property type="match status" value="1"/>
</dbReference>
<comment type="catalytic activity">
    <reaction evidence="10">
        <text>presqualene diphosphate + NADH + H(+) = squalene + diphosphate + NAD(+)</text>
        <dbReference type="Rhea" id="RHEA:22228"/>
        <dbReference type="ChEBI" id="CHEBI:15378"/>
        <dbReference type="ChEBI" id="CHEBI:15440"/>
        <dbReference type="ChEBI" id="CHEBI:33019"/>
        <dbReference type="ChEBI" id="CHEBI:57310"/>
        <dbReference type="ChEBI" id="CHEBI:57540"/>
        <dbReference type="ChEBI" id="CHEBI:57945"/>
    </reaction>
    <physiologicalReaction direction="left-to-right" evidence="10">
        <dbReference type="Rhea" id="RHEA:22229"/>
    </physiologicalReaction>
</comment>
<comment type="catalytic activity">
    <reaction evidence="9">
        <text>presqualene diphosphate + NADPH + H(+) = squalene + diphosphate + NADP(+)</text>
        <dbReference type="Rhea" id="RHEA:22232"/>
        <dbReference type="ChEBI" id="CHEBI:15378"/>
        <dbReference type="ChEBI" id="CHEBI:15440"/>
        <dbReference type="ChEBI" id="CHEBI:33019"/>
        <dbReference type="ChEBI" id="CHEBI:57310"/>
        <dbReference type="ChEBI" id="CHEBI:57783"/>
        <dbReference type="ChEBI" id="CHEBI:58349"/>
    </reaction>
    <physiologicalReaction direction="left-to-right" evidence="9">
        <dbReference type="Rhea" id="RHEA:22233"/>
    </physiologicalReaction>
</comment>
<evidence type="ECO:0000256" key="1">
    <source>
        <dbReference type="ARBA" id="ARBA00001946"/>
    </source>
</evidence>
<dbReference type="SFLD" id="SFLDS00005">
    <property type="entry name" value="Isoprenoid_Synthase_Type_I"/>
    <property type="match status" value="1"/>
</dbReference>
<sequence>MPPLSDAIHYLLHPDELRWILQWQMTYRPLYRRDETQETPNVKKCFTYLDKTSRSFSTLIQELHPELRMPICLFYLIARGLDTIEDDTSIPAKKKELALRDFHSNLETDGWHFTENRPQEKDRALLLDFDCVIQEFKLQKPVYKDIIRDIIRRMGHAMADYCLRAESDGPGIDTRDDYDEYCYFAAGVVGEGLTDMFLEAKFYRPPPALQDGRRLQVSMGLFLQKTNIIRDIKEDADDGRRFWPRAVWSKYVRDFEDLLDPEHRLAALNCGSEMVLDALEHVPECLSYLTGVQEQSAFNFCAIPQCMAIATLTLCFRNPDVFVRNVKITKSEACRLMMESTRDLQTVCDVFKRYIRVIRRKNASHDPNFLKIITACDKIETFIESNFPLETAKSIMPKELARVFKLGSLEATQGSRKLTKKQTELGNNFTV</sequence>
<dbReference type="Proteomes" id="UP001152759">
    <property type="component" value="Chromosome 5"/>
</dbReference>
<evidence type="ECO:0000313" key="12">
    <source>
        <dbReference type="EMBL" id="CAH0772706.1"/>
    </source>
</evidence>
<dbReference type="InterPro" id="IPR019845">
    <property type="entry name" value="Squalene/phytoene_synthase_CS"/>
</dbReference>
<comment type="cofactor">
    <cofactor evidence="1">
        <name>Mg(2+)</name>
        <dbReference type="ChEBI" id="CHEBI:18420"/>
    </cofactor>
</comment>
<evidence type="ECO:0000256" key="8">
    <source>
        <dbReference type="ARBA" id="ARBA00045166"/>
    </source>
</evidence>
<dbReference type="SUPFAM" id="SSF48576">
    <property type="entry name" value="Terpenoid synthases"/>
    <property type="match status" value="1"/>
</dbReference>
<dbReference type="InterPro" id="IPR002060">
    <property type="entry name" value="Squ/phyt_synthse"/>
</dbReference>
<dbReference type="InterPro" id="IPR033904">
    <property type="entry name" value="Trans_IPPS_HH"/>
</dbReference>
<dbReference type="InterPro" id="IPR008949">
    <property type="entry name" value="Isoprenoid_synthase_dom_sf"/>
</dbReference>
<evidence type="ECO:0000256" key="6">
    <source>
        <dbReference type="ARBA" id="ARBA00031079"/>
    </source>
</evidence>
<evidence type="ECO:0000256" key="7">
    <source>
        <dbReference type="ARBA" id="ARBA00033359"/>
    </source>
</evidence>
<evidence type="ECO:0000256" key="5">
    <source>
        <dbReference type="ARBA" id="ARBA00022679"/>
    </source>
</evidence>
<evidence type="ECO:0000256" key="2">
    <source>
        <dbReference type="ARBA" id="ARBA00006251"/>
    </source>
</evidence>
<protein>
    <recommendedName>
        <fullName evidence="4">Squalene synthase</fullName>
        <ecNumber evidence="3">2.5.1.21</ecNumber>
    </recommendedName>
    <alternativeName>
        <fullName evidence="6">FPP:FPP farnesyltransferase</fullName>
    </alternativeName>
    <alternativeName>
        <fullName evidence="7">Farnesyl-diphosphate farnesyltransferase</fullName>
    </alternativeName>
</protein>
<evidence type="ECO:0000256" key="4">
    <source>
        <dbReference type="ARBA" id="ARBA00015135"/>
    </source>
</evidence>
<comment type="similarity">
    <text evidence="2">Belongs to the phytoene/squalene synthase family.</text>
</comment>
<evidence type="ECO:0000256" key="9">
    <source>
        <dbReference type="ARBA" id="ARBA00047468"/>
    </source>
</evidence>
<organism evidence="12 13">
    <name type="scientific">Bemisia tabaci</name>
    <name type="common">Sweetpotato whitefly</name>
    <name type="synonym">Aleurodes tabaci</name>
    <dbReference type="NCBI Taxonomy" id="7038"/>
    <lineage>
        <taxon>Eukaryota</taxon>
        <taxon>Metazoa</taxon>
        <taxon>Ecdysozoa</taxon>
        <taxon>Arthropoda</taxon>
        <taxon>Hexapoda</taxon>
        <taxon>Insecta</taxon>
        <taxon>Pterygota</taxon>
        <taxon>Neoptera</taxon>
        <taxon>Paraneoptera</taxon>
        <taxon>Hemiptera</taxon>
        <taxon>Sternorrhyncha</taxon>
        <taxon>Aleyrodoidea</taxon>
        <taxon>Aleyrodidae</taxon>
        <taxon>Aleyrodinae</taxon>
        <taxon>Bemisia</taxon>
    </lineage>
</organism>
<accession>A0A9P0CCL9</accession>
<evidence type="ECO:0000256" key="3">
    <source>
        <dbReference type="ARBA" id="ARBA00012373"/>
    </source>
</evidence>
<comment type="catalytic activity">
    <reaction evidence="11">
        <text>2 (2E,6E)-farnesyl diphosphate = presqualene diphosphate + diphosphate</text>
        <dbReference type="Rhea" id="RHEA:22672"/>
        <dbReference type="ChEBI" id="CHEBI:33019"/>
        <dbReference type="ChEBI" id="CHEBI:57310"/>
        <dbReference type="ChEBI" id="CHEBI:175763"/>
    </reaction>
    <physiologicalReaction direction="left-to-right" evidence="11">
        <dbReference type="Rhea" id="RHEA:22673"/>
    </physiologicalReaction>
</comment>
<keyword evidence="13" id="KW-1185">Reference proteome</keyword>
<dbReference type="GO" id="GO:0051996">
    <property type="term" value="F:squalene synthase [NAD(P)H] activity"/>
    <property type="evidence" value="ECO:0007669"/>
    <property type="project" value="UniProtKB-EC"/>
</dbReference>
<dbReference type="InterPro" id="IPR044844">
    <property type="entry name" value="Trans_IPPS_euk-type"/>
</dbReference>
<dbReference type="PANTHER" id="PTHR11626">
    <property type="entry name" value="FARNESYL-DIPHOSPHATE FARNESYLTRANSFERASE"/>
    <property type="match status" value="1"/>
</dbReference>
<dbReference type="InterPro" id="IPR006449">
    <property type="entry name" value="Squal_synth-like"/>
</dbReference>
<keyword evidence="5" id="KW-0808">Transferase</keyword>
<reference evidence="12" key="1">
    <citation type="submission" date="2021-12" db="EMBL/GenBank/DDBJ databases">
        <authorList>
            <person name="King R."/>
        </authorList>
    </citation>
    <scope>NUCLEOTIDE SEQUENCE</scope>
</reference>
<proteinExistence type="inferred from homology"/>
<dbReference type="EC" id="2.5.1.21" evidence="3"/>
<dbReference type="GO" id="GO:0006696">
    <property type="term" value="P:ergosterol biosynthetic process"/>
    <property type="evidence" value="ECO:0007669"/>
    <property type="project" value="TreeGrafter"/>
</dbReference>
<dbReference type="EMBL" id="OU963866">
    <property type="protein sequence ID" value="CAH0772706.1"/>
    <property type="molecule type" value="Genomic_DNA"/>
</dbReference>
<evidence type="ECO:0000256" key="11">
    <source>
        <dbReference type="ARBA" id="ARBA00048315"/>
    </source>
</evidence>
<evidence type="ECO:0000256" key="10">
    <source>
        <dbReference type="ARBA" id="ARBA00047541"/>
    </source>
</evidence>
<gene>
    <name evidence="12" type="ORF">BEMITA_LOCUS9284</name>
</gene>
<dbReference type="GO" id="GO:0005789">
    <property type="term" value="C:endoplasmic reticulum membrane"/>
    <property type="evidence" value="ECO:0007669"/>
    <property type="project" value="TreeGrafter"/>
</dbReference>
<dbReference type="FunFam" id="1.10.600.10:FF:000023">
    <property type="entry name" value="Squalene synthase"/>
    <property type="match status" value="1"/>
</dbReference>
<name>A0A9P0CCL9_BEMTA</name>
<dbReference type="SFLD" id="SFLDG01018">
    <property type="entry name" value="Squalene/Phytoene_Synthase_Lik"/>
    <property type="match status" value="1"/>
</dbReference>
<dbReference type="GO" id="GO:0045338">
    <property type="term" value="P:farnesyl diphosphate metabolic process"/>
    <property type="evidence" value="ECO:0007669"/>
    <property type="project" value="InterPro"/>
</dbReference>
<dbReference type="AlphaFoldDB" id="A0A9P0CCL9"/>
<dbReference type="NCBIfam" id="TIGR01559">
    <property type="entry name" value="squal_synth"/>
    <property type="match status" value="1"/>
</dbReference>
<dbReference type="PANTHER" id="PTHR11626:SF2">
    <property type="entry name" value="SQUALENE SYNTHASE"/>
    <property type="match status" value="1"/>
</dbReference>
<dbReference type="Gene3D" id="1.10.600.10">
    <property type="entry name" value="Farnesyl Diphosphate Synthase"/>
    <property type="match status" value="1"/>
</dbReference>